<dbReference type="InterPro" id="IPR051541">
    <property type="entry name" value="PTS_SugarTrans_NitroReg"/>
</dbReference>
<evidence type="ECO:0000313" key="9">
    <source>
        <dbReference type="Proteomes" id="UP000317778"/>
    </source>
</evidence>
<dbReference type="AlphaFoldDB" id="A0A532V508"/>
<dbReference type="PANTHER" id="PTHR47738">
    <property type="entry name" value="PTS SYSTEM FRUCTOSE-LIKE EIIA COMPONENT-RELATED"/>
    <property type="match status" value="1"/>
</dbReference>
<dbReference type="CDD" id="cd00211">
    <property type="entry name" value="PTS_IIA_fru"/>
    <property type="match status" value="1"/>
</dbReference>
<dbReference type="GO" id="GO:0016020">
    <property type="term" value="C:membrane"/>
    <property type="evidence" value="ECO:0007669"/>
    <property type="project" value="InterPro"/>
</dbReference>
<protein>
    <submittedName>
        <fullName evidence="8">PTS fructose transporter subunit IIA</fullName>
    </submittedName>
</protein>
<dbReference type="SUPFAM" id="SSF55804">
    <property type="entry name" value="Phoshotransferase/anion transport protein"/>
    <property type="match status" value="1"/>
</dbReference>
<dbReference type="Pfam" id="PF00359">
    <property type="entry name" value="PTS_EIIA_2"/>
    <property type="match status" value="1"/>
</dbReference>
<keyword evidence="4" id="KW-0762">Sugar transport</keyword>
<comment type="subcellular location">
    <subcellularLocation>
        <location evidence="1">Cytoplasm</location>
    </subcellularLocation>
</comment>
<evidence type="ECO:0000313" key="8">
    <source>
        <dbReference type="EMBL" id="TKJ42067.1"/>
    </source>
</evidence>
<comment type="caution">
    <text evidence="8">The sequence shown here is derived from an EMBL/GenBank/DDBJ whole genome shotgun (WGS) entry which is preliminary data.</text>
</comment>
<evidence type="ECO:0000259" key="7">
    <source>
        <dbReference type="PROSITE" id="PS51094"/>
    </source>
</evidence>
<dbReference type="InterPro" id="IPR016152">
    <property type="entry name" value="PTrfase/Anion_transptr"/>
</dbReference>
<reference evidence="8 9" key="1">
    <citation type="submission" date="2017-06" db="EMBL/GenBank/DDBJ databases">
        <title>Novel microbial phyla capable of carbon fixation and sulfur reduction in deep-sea sediments.</title>
        <authorList>
            <person name="Huang J."/>
            <person name="Baker B."/>
            <person name="Wang Y."/>
        </authorList>
    </citation>
    <scope>NUCLEOTIDE SEQUENCE [LARGE SCALE GENOMIC DNA]</scope>
    <source>
        <strain evidence="8">B3_TA06</strain>
    </source>
</reference>
<dbReference type="PANTHER" id="PTHR47738:SF2">
    <property type="entry name" value="PTS SYSTEM FRUCTOSE-LIKE EIIA COMPONENT"/>
    <property type="match status" value="1"/>
</dbReference>
<feature type="domain" description="PTS EIIA type-2" evidence="7">
    <location>
        <begin position="7"/>
        <end position="151"/>
    </location>
</feature>
<keyword evidence="2" id="KW-0813">Transport</keyword>
<name>A0A532V508_UNCT6</name>
<dbReference type="GO" id="GO:0008982">
    <property type="term" value="F:protein-N(PI)-phosphohistidine-sugar phosphotransferase activity"/>
    <property type="evidence" value="ECO:0007669"/>
    <property type="project" value="InterPro"/>
</dbReference>
<gene>
    <name evidence="8" type="ORF">CEE36_07540</name>
</gene>
<keyword evidence="3" id="KW-0597">Phosphoprotein</keyword>
<evidence type="ECO:0000256" key="4">
    <source>
        <dbReference type="ARBA" id="ARBA00022597"/>
    </source>
</evidence>
<dbReference type="InterPro" id="IPR002178">
    <property type="entry name" value="PTS_EIIA_type-2_dom"/>
</dbReference>
<dbReference type="PROSITE" id="PS00372">
    <property type="entry name" value="PTS_EIIA_TYPE_2_HIS"/>
    <property type="match status" value="1"/>
</dbReference>
<dbReference type="FunFam" id="3.40.930.10:FF:000009">
    <property type="entry name" value="PTS system, fructose specific IIABC component"/>
    <property type="match status" value="1"/>
</dbReference>
<dbReference type="EMBL" id="NJBO01000011">
    <property type="protein sequence ID" value="TKJ42067.1"/>
    <property type="molecule type" value="Genomic_DNA"/>
</dbReference>
<evidence type="ECO:0000256" key="2">
    <source>
        <dbReference type="ARBA" id="ARBA00022448"/>
    </source>
</evidence>
<dbReference type="GO" id="GO:0009401">
    <property type="term" value="P:phosphoenolpyruvate-dependent sugar phosphotransferase system"/>
    <property type="evidence" value="ECO:0007669"/>
    <property type="project" value="UniProtKB-KW"/>
</dbReference>
<evidence type="ECO:0000256" key="1">
    <source>
        <dbReference type="ARBA" id="ARBA00004496"/>
    </source>
</evidence>
<proteinExistence type="predicted"/>
<dbReference type="PROSITE" id="PS51094">
    <property type="entry name" value="PTS_EIIA_TYPE_2"/>
    <property type="match status" value="1"/>
</dbReference>
<dbReference type="GO" id="GO:0005737">
    <property type="term" value="C:cytoplasm"/>
    <property type="evidence" value="ECO:0007669"/>
    <property type="project" value="UniProtKB-SubCell"/>
</dbReference>
<dbReference type="Gene3D" id="3.40.930.10">
    <property type="entry name" value="Mannitol-specific EII, Chain A"/>
    <property type="match status" value="1"/>
</dbReference>
<accession>A0A532V508</accession>
<dbReference type="Proteomes" id="UP000317778">
    <property type="component" value="Unassembled WGS sequence"/>
</dbReference>
<dbReference type="NCBIfam" id="TIGR00848">
    <property type="entry name" value="fruA"/>
    <property type="match status" value="1"/>
</dbReference>
<keyword evidence="5" id="KW-0808">Transferase</keyword>
<keyword evidence="6" id="KW-0598">Phosphotransferase system</keyword>
<evidence type="ECO:0000256" key="3">
    <source>
        <dbReference type="ARBA" id="ARBA00022553"/>
    </source>
</evidence>
<dbReference type="InterPro" id="IPR004715">
    <property type="entry name" value="PTS_IIA_fruc"/>
</dbReference>
<evidence type="ECO:0000256" key="5">
    <source>
        <dbReference type="ARBA" id="ARBA00022679"/>
    </source>
</evidence>
<evidence type="ECO:0000256" key="6">
    <source>
        <dbReference type="ARBA" id="ARBA00022683"/>
    </source>
</evidence>
<organism evidence="8 9">
    <name type="scientific">candidate division TA06 bacterium B3_TA06</name>
    <dbReference type="NCBI Taxonomy" id="2012487"/>
    <lineage>
        <taxon>Bacteria</taxon>
        <taxon>Bacteria division TA06</taxon>
    </lineage>
</organism>
<sequence length="152" mass="16811">MMIRISEAIREEGIVLDLKAQEKVAVIKELVSVMVDLGLIQDEETFLVDILKRENLESTGIGLGVAIPHARTTATSELLLAFGRSAKGVDFNSLDGKPSHLIFLIAAPEEKKSHYIMALARLSKILRKEEMRTRLSKAATPAEVMEILKEAE</sequence>